<gene>
    <name evidence="2" type="ORF">FQN60_007029</name>
</gene>
<evidence type="ECO:0000313" key="2">
    <source>
        <dbReference type="EMBL" id="KAA8579011.1"/>
    </source>
</evidence>
<evidence type="ECO:0000313" key="3">
    <source>
        <dbReference type="Proteomes" id="UP000327493"/>
    </source>
</evidence>
<protein>
    <submittedName>
        <fullName evidence="2">Uncharacterized protein</fullName>
    </submittedName>
</protein>
<dbReference type="AlphaFoldDB" id="A0A5J5CEY8"/>
<feature type="compositionally biased region" description="Low complexity" evidence="1">
    <location>
        <begin position="47"/>
        <end position="56"/>
    </location>
</feature>
<proteinExistence type="predicted"/>
<organism evidence="2 3">
    <name type="scientific">Etheostoma spectabile</name>
    <name type="common">orangethroat darter</name>
    <dbReference type="NCBI Taxonomy" id="54343"/>
    <lineage>
        <taxon>Eukaryota</taxon>
        <taxon>Metazoa</taxon>
        <taxon>Chordata</taxon>
        <taxon>Craniata</taxon>
        <taxon>Vertebrata</taxon>
        <taxon>Euteleostomi</taxon>
        <taxon>Actinopterygii</taxon>
        <taxon>Neopterygii</taxon>
        <taxon>Teleostei</taxon>
        <taxon>Neoteleostei</taxon>
        <taxon>Acanthomorphata</taxon>
        <taxon>Eupercaria</taxon>
        <taxon>Perciformes</taxon>
        <taxon>Percoidei</taxon>
        <taxon>Percidae</taxon>
        <taxon>Etheostomatinae</taxon>
        <taxon>Etheostoma</taxon>
    </lineage>
</organism>
<feature type="region of interest" description="Disordered" evidence="1">
    <location>
        <begin position="86"/>
        <end position="112"/>
    </location>
</feature>
<evidence type="ECO:0000256" key="1">
    <source>
        <dbReference type="SAM" id="MobiDB-lite"/>
    </source>
</evidence>
<sequence length="173" mass="18204">MTGGWRRRMEGGRRGGGGNRAGGRRVLRGGPSTGLGVSGRTRPVAPSLSSSSWRSSPIVRRGDDLVTTRSCSELVLAREGRARLRELGRTPGAGGGGPEGGGGRRSLRRRVPDTGTRLLQFRRQTMPMPAADSCATCRGGDGRSSLGAPFRAACATAAGARGRLRLSRNFECR</sequence>
<dbReference type="Proteomes" id="UP000327493">
    <property type="component" value="Unassembled WGS sequence"/>
</dbReference>
<keyword evidence="3" id="KW-1185">Reference proteome</keyword>
<name>A0A5J5CEY8_9PERO</name>
<reference evidence="2 3" key="1">
    <citation type="submission" date="2019-08" db="EMBL/GenBank/DDBJ databases">
        <title>A chromosome-level genome assembly, high-density linkage maps, and genome scans reveal the genomic architecture of hybrid incompatibilities underlying speciation via character displacement in darters (Percidae: Etheostominae).</title>
        <authorList>
            <person name="Moran R.L."/>
            <person name="Catchen J.M."/>
            <person name="Fuller R.C."/>
        </authorList>
    </citation>
    <scope>NUCLEOTIDE SEQUENCE [LARGE SCALE GENOMIC DNA]</scope>
    <source>
        <strain evidence="2">EspeVRDwgs_2016</strain>
        <tissue evidence="2">Muscle</tissue>
    </source>
</reference>
<feature type="compositionally biased region" description="Gly residues" evidence="1">
    <location>
        <begin position="91"/>
        <end position="104"/>
    </location>
</feature>
<comment type="caution">
    <text evidence="2">The sequence shown here is derived from an EMBL/GenBank/DDBJ whole genome shotgun (WGS) entry which is preliminary data.</text>
</comment>
<accession>A0A5J5CEY8</accession>
<feature type="region of interest" description="Disordered" evidence="1">
    <location>
        <begin position="1"/>
        <end position="57"/>
    </location>
</feature>
<dbReference type="EMBL" id="VOFY01000052">
    <property type="protein sequence ID" value="KAA8579011.1"/>
    <property type="molecule type" value="Genomic_DNA"/>
</dbReference>